<keyword evidence="7" id="KW-1185">Reference proteome</keyword>
<dbReference type="Gene3D" id="1.10.760.10">
    <property type="entry name" value="Cytochrome c-like domain"/>
    <property type="match status" value="2"/>
</dbReference>
<accession>A0A1U9NMM9</accession>
<evidence type="ECO:0000256" key="3">
    <source>
        <dbReference type="ARBA" id="ARBA00023004"/>
    </source>
</evidence>
<dbReference type="GO" id="GO:0046872">
    <property type="term" value="F:metal ion binding"/>
    <property type="evidence" value="ECO:0007669"/>
    <property type="project" value="UniProtKB-KW"/>
</dbReference>
<reference evidence="7" key="1">
    <citation type="submission" date="2017-02" db="EMBL/GenBank/DDBJ databases">
        <title>Comparative genomics and description of representatives of a novel lineage of planctomycetes thriving in anoxic sediments.</title>
        <authorList>
            <person name="Spring S."/>
            <person name="Bunk B."/>
            <person name="Sproer C."/>
        </authorList>
    </citation>
    <scope>NUCLEOTIDE SEQUENCE [LARGE SCALE GENOMIC DNA]</scope>
    <source>
        <strain evidence="7">ST-NAGAB-D1</strain>
    </source>
</reference>
<evidence type="ECO:0000313" key="7">
    <source>
        <dbReference type="Proteomes" id="UP000189674"/>
    </source>
</evidence>
<evidence type="ECO:0000313" key="6">
    <source>
        <dbReference type="EMBL" id="AQT69173.1"/>
    </source>
</evidence>
<dbReference type="STRING" id="1936003.STSP2_02360"/>
<proteinExistence type="predicted"/>
<organism evidence="6 7">
    <name type="scientific">Anaerohalosphaera lusitana</name>
    <dbReference type="NCBI Taxonomy" id="1936003"/>
    <lineage>
        <taxon>Bacteria</taxon>
        <taxon>Pseudomonadati</taxon>
        <taxon>Planctomycetota</taxon>
        <taxon>Phycisphaerae</taxon>
        <taxon>Sedimentisphaerales</taxon>
        <taxon>Anaerohalosphaeraceae</taxon>
        <taxon>Anaerohalosphaera</taxon>
    </lineage>
</organism>
<evidence type="ECO:0000256" key="4">
    <source>
        <dbReference type="PROSITE-ProRule" id="PRU00433"/>
    </source>
</evidence>
<dbReference type="EMBL" id="CP019791">
    <property type="protein sequence ID" value="AQT69173.1"/>
    <property type="molecule type" value="Genomic_DNA"/>
</dbReference>
<dbReference type="PANTHER" id="PTHR47197">
    <property type="entry name" value="PROTEIN NIRF"/>
    <property type="match status" value="1"/>
</dbReference>
<feature type="domain" description="Cytochrome c" evidence="5">
    <location>
        <begin position="397"/>
        <end position="499"/>
    </location>
</feature>
<dbReference type="InterPro" id="IPR051200">
    <property type="entry name" value="Host-pathogen_enzymatic-act"/>
</dbReference>
<dbReference type="SUPFAM" id="SSF46626">
    <property type="entry name" value="Cytochrome c"/>
    <property type="match status" value="2"/>
</dbReference>
<evidence type="ECO:0000256" key="2">
    <source>
        <dbReference type="ARBA" id="ARBA00022723"/>
    </source>
</evidence>
<evidence type="ECO:0000256" key="1">
    <source>
        <dbReference type="ARBA" id="ARBA00022617"/>
    </source>
</evidence>
<dbReference type="InterPro" id="IPR011045">
    <property type="entry name" value="N2O_reductase_N"/>
</dbReference>
<dbReference type="OrthoDB" id="9772811at2"/>
<feature type="domain" description="Cytochrome c" evidence="5">
    <location>
        <begin position="513"/>
        <end position="613"/>
    </location>
</feature>
<dbReference type="AlphaFoldDB" id="A0A1U9NMM9"/>
<dbReference type="NCBIfam" id="TIGR02276">
    <property type="entry name" value="beta_rpt_yvtn"/>
    <property type="match status" value="1"/>
</dbReference>
<dbReference type="SUPFAM" id="SSF50974">
    <property type="entry name" value="Nitrous oxide reductase, N-terminal domain"/>
    <property type="match status" value="1"/>
</dbReference>
<dbReference type="GO" id="GO:0020037">
    <property type="term" value="F:heme binding"/>
    <property type="evidence" value="ECO:0007669"/>
    <property type="project" value="InterPro"/>
</dbReference>
<dbReference type="Pfam" id="PF13442">
    <property type="entry name" value="Cytochrome_CBB3"/>
    <property type="match status" value="1"/>
</dbReference>
<keyword evidence="3 4" id="KW-0408">Iron</keyword>
<dbReference type="InterPro" id="IPR036909">
    <property type="entry name" value="Cyt_c-like_dom_sf"/>
</dbReference>
<dbReference type="InterPro" id="IPR011964">
    <property type="entry name" value="YVTN_b-propeller_repeat"/>
</dbReference>
<keyword evidence="2 4" id="KW-0479">Metal-binding</keyword>
<dbReference type="GO" id="GO:0009055">
    <property type="term" value="F:electron transfer activity"/>
    <property type="evidence" value="ECO:0007669"/>
    <property type="project" value="InterPro"/>
</dbReference>
<protein>
    <submittedName>
        <fullName evidence="6">PQQ-dependent catabolism-associated beta-propeller protein</fullName>
    </submittedName>
</protein>
<dbReference type="PROSITE" id="PS51007">
    <property type="entry name" value="CYTC"/>
    <property type="match status" value="2"/>
</dbReference>
<name>A0A1U9NMM9_9BACT</name>
<dbReference type="Proteomes" id="UP000189674">
    <property type="component" value="Chromosome"/>
</dbReference>
<evidence type="ECO:0000259" key="5">
    <source>
        <dbReference type="PROSITE" id="PS51007"/>
    </source>
</evidence>
<keyword evidence="1 4" id="KW-0349">Heme</keyword>
<dbReference type="KEGG" id="alus:STSP2_02360"/>
<dbReference type="InterPro" id="IPR015943">
    <property type="entry name" value="WD40/YVTN_repeat-like_dom_sf"/>
</dbReference>
<dbReference type="PANTHER" id="PTHR47197:SF3">
    <property type="entry name" value="DIHYDRO-HEME D1 DEHYDROGENASE"/>
    <property type="match status" value="1"/>
</dbReference>
<sequence length="613" mass="66925" precursor="true">MKHRKILVMTVVFSVVFMIALCVKANSGMSGEQCEPHEYEYLSPQSLVADESAGLLYIAATTAKRISIFDVKAGKVAREIHLPVFPCGLALSSDTKTLYVTETDSRGRLWAIDCSSGKVEWSIEVGHSPVSATLTANGRRMYVCDRFSNSISVVDLAAREVVETIPVGREPVDAVLSLDGRTLFVVNSLPDGAANKEHVAAEVSVINTETNRVLKSIEMPNGSTGLKNVCLSPDGKWAYVTHILARYQVPTTQVDRGWQNTNALSIIDVASGELYQTVLLDDIYKGFANPWAVSSTADGKNLCVTSAGSHELTVIDRQAMHDKLDGSSDDVRNDLSFLAGLRKRLELNGRGPRGMVILGRTAYITEYFSGSLAKVELAGDDQDDIVSISLGDEKQMSPQRRGEMLFNDATMCFQNWQSCASCHPDARSDGLNWDLLNDGIGNPKSTKSMLLAHMTPPVMVSGIRPNAETAVRAGIRYIQFAARPEEDAAAIDEYLKSIEPTPSPYLVDGGLSESARRGKEIFRSAKCGRCHSGEMFTDLKSHDVGTGSGTEKGIRFDTPTLVEVWRTAPYLYDGRAATIRELLTRYNNSNMHGVTADLSDKELDALSEYVLSL</sequence>
<gene>
    <name evidence="6" type="ORF">STSP2_02360</name>
</gene>
<dbReference type="Gene3D" id="2.130.10.10">
    <property type="entry name" value="YVTN repeat-like/Quinoprotein amine dehydrogenase"/>
    <property type="match status" value="1"/>
</dbReference>
<dbReference type="InterPro" id="IPR009056">
    <property type="entry name" value="Cyt_c-like_dom"/>
</dbReference>